<dbReference type="EMBL" id="CP059267">
    <property type="protein sequence ID" value="QLQ77965.1"/>
    <property type="molecule type" value="Genomic_DNA"/>
</dbReference>
<proteinExistence type="inferred from homology"/>
<comment type="subcellular location">
    <subcellularLocation>
        <location evidence="6">Cytoplasm</location>
    </subcellularLocation>
</comment>
<comment type="similarity">
    <text evidence="6">Belongs to the class I-like SAM-binding methyltransferase superfamily. TRM5/TYW2 family.</text>
</comment>
<dbReference type="PROSITE" id="PS51684">
    <property type="entry name" value="SAM_MT_TRM5_TYW2"/>
    <property type="match status" value="1"/>
</dbReference>
<dbReference type="Proteomes" id="UP000510647">
    <property type="component" value="Chromosome 1"/>
</dbReference>
<dbReference type="AlphaFoldDB" id="A0A7H9HNN0"/>
<evidence type="ECO:0000313" key="8">
    <source>
        <dbReference type="EMBL" id="QLQ77965.1"/>
    </source>
</evidence>
<dbReference type="GO" id="GO:0030488">
    <property type="term" value="P:tRNA methylation"/>
    <property type="evidence" value="ECO:0007669"/>
    <property type="project" value="TreeGrafter"/>
</dbReference>
<evidence type="ECO:0000256" key="3">
    <source>
        <dbReference type="ARBA" id="ARBA00022691"/>
    </source>
</evidence>
<keyword evidence="2 6" id="KW-0808">Transferase</keyword>
<dbReference type="InterPro" id="IPR026274">
    <property type="entry name" value="tRNA_wybutosine_synth_prot_2"/>
</dbReference>
<sequence length="403" mass="46393">MPYEILVSDTKLVKPIKTRLEGQKCFVKPIYRDGDCRVIRTTIDDECDPLIADFCKRFYQGEVPDDTGIVGFTRRFLESEGYERIDTLLECLPRRYTIYSPLLLFNYSARRSFEHPVWKSFFNEAGETVKEKFFGQMLAQLFPPEISHVATNMPIVETDVMRRPFNIAPLYGTLLSPQAADTDRLRARPQPADFDSTLWCHVVQNGIHQLWAPMFTMFSRGNIKEKKRVLDEFREIEGNDVVDLYAGIGYFTLSYLKRGARRVFCFELNPWSVEALRRGLAANSFATDRCLIYNESNETCIQRLSGIHDLRVRHINLGLLPTSKPGWPLALAIISLQPRLPTVTLHIHENVHLNDIDNGSFVTNTLNHLDALNDSYNYTATHLEKIKTFAPDIWHICLDVDVI</sequence>
<dbReference type="GO" id="GO:0008757">
    <property type="term" value="F:S-adenosylmethionine-dependent methyltransferase activity"/>
    <property type="evidence" value="ECO:0007669"/>
    <property type="project" value="InterPro"/>
</dbReference>
<dbReference type="CDD" id="cd02440">
    <property type="entry name" value="AdoMet_MTases"/>
    <property type="match status" value="1"/>
</dbReference>
<evidence type="ECO:0000256" key="5">
    <source>
        <dbReference type="ARBA" id="ARBA00049400"/>
    </source>
</evidence>
<dbReference type="Pfam" id="PF02475">
    <property type="entry name" value="TRM5-TYW2_MTfase"/>
    <property type="match status" value="1"/>
</dbReference>
<dbReference type="GO" id="GO:0008175">
    <property type="term" value="F:tRNA methyltransferase activity"/>
    <property type="evidence" value="ECO:0007669"/>
    <property type="project" value="TreeGrafter"/>
</dbReference>
<dbReference type="Gene3D" id="3.40.50.150">
    <property type="entry name" value="Vaccinia Virus protein VP39"/>
    <property type="match status" value="1"/>
</dbReference>
<dbReference type="PANTHER" id="PTHR23245">
    <property type="entry name" value="TRNA METHYLTRANSFERASE"/>
    <property type="match status" value="1"/>
</dbReference>
<dbReference type="GO" id="GO:0102522">
    <property type="term" value="F:tRNA 4-demethylwyosine alpha-amino-alpha-carboxypropyltransferase activity"/>
    <property type="evidence" value="ECO:0007669"/>
    <property type="project" value="UniProtKB-EC"/>
</dbReference>
<name>A0A7H9HNN0_9SACH</name>
<dbReference type="PANTHER" id="PTHR23245:SF25">
    <property type="entry name" value="TRNA WYBUTOSINE-SYNTHESIZING PROTEIN 2 HOMOLOG"/>
    <property type="match status" value="1"/>
</dbReference>
<keyword evidence="3 6" id="KW-0949">S-adenosyl-L-methionine</keyword>
<dbReference type="InterPro" id="IPR029063">
    <property type="entry name" value="SAM-dependent_MTases_sf"/>
</dbReference>
<dbReference type="SUPFAM" id="SSF53335">
    <property type="entry name" value="S-adenosyl-L-methionine-dependent methyltransferases"/>
    <property type="match status" value="1"/>
</dbReference>
<evidence type="ECO:0000259" key="7">
    <source>
        <dbReference type="PROSITE" id="PS51684"/>
    </source>
</evidence>
<protein>
    <recommendedName>
        <fullName evidence="6">tRNA wybutosine-synthesizing protein 2</fullName>
        <shortName evidence="6">tRNA-yW-synthesizing protein 2</shortName>
    </recommendedName>
    <alternativeName>
        <fullName evidence="6">tRNA(Phe) (4-demethylwyosine(37)-C(7)) aminocarboxypropyltransferase</fullName>
    </alternativeName>
</protein>
<feature type="domain" description="SAM-dependent methyltransferase TRM5/TYW2-type" evidence="7">
    <location>
        <begin position="139"/>
        <end position="403"/>
    </location>
</feature>
<evidence type="ECO:0000313" key="9">
    <source>
        <dbReference type="Proteomes" id="UP000510647"/>
    </source>
</evidence>
<dbReference type="GO" id="GO:0031591">
    <property type="term" value="P:wybutosine biosynthetic process"/>
    <property type="evidence" value="ECO:0007669"/>
    <property type="project" value="InterPro"/>
</dbReference>
<evidence type="ECO:0000256" key="4">
    <source>
        <dbReference type="ARBA" id="ARBA00022694"/>
    </source>
</evidence>
<keyword evidence="6" id="KW-0963">Cytoplasm</keyword>
<keyword evidence="4 6" id="KW-0819">tRNA processing</keyword>
<keyword evidence="9" id="KW-1185">Reference proteome</keyword>
<evidence type="ECO:0000256" key="6">
    <source>
        <dbReference type="PIRNR" id="PIRNR038972"/>
    </source>
</evidence>
<dbReference type="UniPathway" id="UPA00375"/>
<dbReference type="OrthoDB" id="2387925at2759"/>
<dbReference type="InterPro" id="IPR056743">
    <property type="entry name" value="TRM5-TYW2-like_MTfase"/>
</dbReference>
<reference evidence="8 9" key="1">
    <citation type="submission" date="2020-06" db="EMBL/GenBank/DDBJ databases">
        <title>The yeast mating-type switching endonuclease HO is a domesticated member of an unorthodox homing genetic element family.</title>
        <authorList>
            <person name="Coughlan A.Y."/>
            <person name="Lombardi L."/>
            <person name="Braun-Galleani S."/>
            <person name="Martos A.R."/>
            <person name="Galeote V."/>
            <person name="Bigey F."/>
            <person name="Dequin S."/>
            <person name="Byrne K.P."/>
            <person name="Wolfe K.H."/>
        </authorList>
    </citation>
    <scope>NUCLEOTIDE SEQUENCE [LARGE SCALE GENOMIC DNA]</scope>
    <source>
        <strain evidence="8 9">CBS2947</strain>
    </source>
</reference>
<comment type="catalytic activity">
    <reaction evidence="5">
        <text>4-demethylwyosine(37) in tRNA(Phe) + S-adenosyl-L-methionine = 4-demethyl-7-[(3S)-3-amino-3-carboxypropyl]wyosine(37) in tRNA(Phe) + S-methyl-5'-thioadenosine + H(+)</text>
        <dbReference type="Rhea" id="RHEA:36355"/>
        <dbReference type="Rhea" id="RHEA-COMP:10164"/>
        <dbReference type="Rhea" id="RHEA-COMP:10378"/>
        <dbReference type="ChEBI" id="CHEBI:15378"/>
        <dbReference type="ChEBI" id="CHEBI:17509"/>
        <dbReference type="ChEBI" id="CHEBI:59789"/>
        <dbReference type="ChEBI" id="CHEBI:64315"/>
        <dbReference type="ChEBI" id="CHEBI:73550"/>
        <dbReference type="EC" id="2.5.1.114"/>
    </reaction>
</comment>
<dbReference type="PIRSF" id="PIRSF038972">
    <property type="entry name" value="Trm12"/>
    <property type="match status" value="1"/>
</dbReference>
<comment type="function">
    <text evidence="6">S-adenosyl-L-methionine-dependent transferase that acts as a component of the wybutosine biosynthesis pathway. Wybutosine is a hyper modified guanosine with a tricyclic base found at the 3'-position adjacent to the anticodon of eukaryotic phenylalanine tRNA. Catalyzes the transfer of the alpha-amino-alpha-carboxypropyl (acp) group from S-adenosyl-L-methionine to the C-7 position of 4-demethylwyosine (imG-14) to produce wybutosine-86.</text>
</comment>
<comment type="pathway">
    <text evidence="1 6">tRNA modification; wybutosine-tRNA(Phe) biosynthesis.</text>
</comment>
<evidence type="ECO:0000256" key="1">
    <source>
        <dbReference type="ARBA" id="ARBA00004797"/>
    </source>
</evidence>
<dbReference type="InterPro" id="IPR030382">
    <property type="entry name" value="MeTrfase_TRM5/TYW2"/>
</dbReference>
<evidence type="ECO:0000256" key="2">
    <source>
        <dbReference type="ARBA" id="ARBA00022679"/>
    </source>
</evidence>
<accession>A0A7H9HNN0</accession>
<gene>
    <name evidence="8" type="ORF">HG537_0A02120</name>
</gene>
<organism evidence="8 9">
    <name type="scientific">Torulaspora globosa</name>
    <dbReference type="NCBI Taxonomy" id="48254"/>
    <lineage>
        <taxon>Eukaryota</taxon>
        <taxon>Fungi</taxon>
        <taxon>Dikarya</taxon>
        <taxon>Ascomycota</taxon>
        <taxon>Saccharomycotina</taxon>
        <taxon>Saccharomycetes</taxon>
        <taxon>Saccharomycetales</taxon>
        <taxon>Saccharomycetaceae</taxon>
        <taxon>Torulaspora</taxon>
    </lineage>
</organism>
<dbReference type="GO" id="GO:0005737">
    <property type="term" value="C:cytoplasm"/>
    <property type="evidence" value="ECO:0007669"/>
    <property type="project" value="UniProtKB-SubCell"/>
</dbReference>